<dbReference type="EMBL" id="JARAWC010000058">
    <property type="protein sequence ID" value="MDX2966377.1"/>
    <property type="molecule type" value="Genomic_DNA"/>
</dbReference>
<dbReference type="InterPro" id="IPR051396">
    <property type="entry name" value="Bact_Antivir_Def_Nuclease"/>
</dbReference>
<gene>
    <name evidence="2" type="ORF">PV399_42725</name>
    <name evidence="3" type="ORF">PV666_51190</name>
</gene>
<dbReference type="PANTHER" id="PTHR43581">
    <property type="entry name" value="ATP/GTP PHOSPHATASE"/>
    <property type="match status" value="1"/>
</dbReference>
<dbReference type="GO" id="GO:0005524">
    <property type="term" value="F:ATP binding"/>
    <property type="evidence" value="ECO:0007669"/>
    <property type="project" value="InterPro"/>
</dbReference>
<dbReference type="PANTHER" id="PTHR43581:SF2">
    <property type="entry name" value="EXCINUCLEASE ATPASE SUBUNIT"/>
    <property type="match status" value="1"/>
</dbReference>
<dbReference type="InterPro" id="IPR038729">
    <property type="entry name" value="Rad50/SbcC_AAA"/>
</dbReference>
<dbReference type="Proteomes" id="UP001282288">
    <property type="component" value="Unassembled WGS sequence"/>
</dbReference>
<dbReference type="EMBL" id="JARAWP010000076">
    <property type="protein sequence ID" value="MDX3026169.1"/>
    <property type="molecule type" value="Genomic_DNA"/>
</dbReference>
<organism evidence="2 5">
    <name type="scientific">Streptomyces acidiscabies</name>
    <dbReference type="NCBI Taxonomy" id="42234"/>
    <lineage>
        <taxon>Bacteria</taxon>
        <taxon>Bacillati</taxon>
        <taxon>Actinomycetota</taxon>
        <taxon>Actinomycetes</taxon>
        <taxon>Kitasatosporales</taxon>
        <taxon>Streptomycetaceae</taxon>
        <taxon>Streptomyces</taxon>
    </lineage>
</organism>
<accession>A0AAP6EKL0</accession>
<dbReference type="Proteomes" id="UP001272987">
    <property type="component" value="Unassembled WGS sequence"/>
</dbReference>
<evidence type="ECO:0000313" key="2">
    <source>
        <dbReference type="EMBL" id="MDX2966377.1"/>
    </source>
</evidence>
<dbReference type="GeneID" id="69805244"/>
<dbReference type="GO" id="GO:0006302">
    <property type="term" value="P:double-strand break repair"/>
    <property type="evidence" value="ECO:0007669"/>
    <property type="project" value="InterPro"/>
</dbReference>
<evidence type="ECO:0000313" key="4">
    <source>
        <dbReference type="Proteomes" id="UP001272987"/>
    </source>
</evidence>
<dbReference type="RefSeq" id="WP_078480476.1">
    <property type="nucleotide sequence ID" value="NZ_BCML01000040.1"/>
</dbReference>
<proteinExistence type="predicted"/>
<dbReference type="AlphaFoldDB" id="A0AAP6EKL0"/>
<dbReference type="SMART" id="SM00382">
    <property type="entry name" value="AAA"/>
    <property type="match status" value="1"/>
</dbReference>
<feature type="domain" description="AAA+ ATPase" evidence="1">
    <location>
        <begin position="25"/>
        <end position="437"/>
    </location>
</feature>
<evidence type="ECO:0000259" key="1">
    <source>
        <dbReference type="SMART" id="SM00382"/>
    </source>
</evidence>
<keyword evidence="4" id="KW-1185">Reference proteome</keyword>
<dbReference type="SUPFAM" id="SSF52540">
    <property type="entry name" value="P-loop containing nucleoside triphosphate hydrolases"/>
    <property type="match status" value="1"/>
</dbReference>
<protein>
    <submittedName>
        <fullName evidence="2">AAA family ATPase</fullName>
    </submittedName>
</protein>
<dbReference type="Pfam" id="PF13304">
    <property type="entry name" value="AAA_21"/>
    <property type="match status" value="1"/>
</dbReference>
<comment type="caution">
    <text evidence="2">The sequence shown here is derived from an EMBL/GenBank/DDBJ whole genome shotgun (WGS) entry which is preliminary data.</text>
</comment>
<name>A0AAP6EKL0_9ACTN</name>
<dbReference type="InterPro" id="IPR003593">
    <property type="entry name" value="AAA+_ATPase"/>
</dbReference>
<dbReference type="CDD" id="cd00267">
    <property type="entry name" value="ABC_ATPase"/>
    <property type="match status" value="1"/>
</dbReference>
<evidence type="ECO:0000313" key="3">
    <source>
        <dbReference type="EMBL" id="MDX3026169.1"/>
    </source>
</evidence>
<sequence>MRPIANVKVFGLFGYVNHDVDFSTEPPITIISGPNGAGKTYFLRILHGLMTLDLNTLASVEFDNIEVTFRDKWVIGIRQVRSAIRVSEFELYGKRPLARKWQSLNFPYREEEQAMEDTPDYWTRLPDGSWYDTRFDRTISLAQAKRMGLSVTPPTLAQVEGTWAEDLFKDARAILVDTQRLDAAPSNARNQARAVRQTKPGATATKILLYINQVTAQLSDARRKSLDVSLSADQTFAERVMQKARTTIKERELKERYERIADQHAELHASGMSVRAVDVRFPEGRPTPTERRILNVFLDDWERKLKPLLPIHEKLSSLRRIVETKFVGKEIFLSPKGQIRFRSKASGKTLSVHSLSSGEQHLLAVFTMLLFSAEKGSLVLIDEPEISMHAAWKHDFLKDIEEVARISNLQIVIATHSSAIVHGNWNLVQEFQLPDLEEEDRRQDDSDDDLDEEV</sequence>
<dbReference type="InterPro" id="IPR027417">
    <property type="entry name" value="P-loop_NTPase"/>
</dbReference>
<evidence type="ECO:0000313" key="5">
    <source>
        <dbReference type="Proteomes" id="UP001282288"/>
    </source>
</evidence>
<reference evidence="2 4" key="1">
    <citation type="journal article" date="2023" name="Microb. Genom.">
        <title>Mesoterricola silvestris gen. nov., sp. nov., Mesoterricola sediminis sp. nov., Geothrix oryzae sp. nov., Geothrix edaphica sp. nov., Geothrix rubra sp. nov., and Geothrix limicola sp. nov., six novel members of Acidobacteriota isolated from soils.</title>
        <authorList>
            <person name="Weisberg A.J."/>
            <person name="Pearce E."/>
            <person name="Kramer C.G."/>
            <person name="Chang J.H."/>
            <person name="Clarke C.R."/>
        </authorList>
    </citation>
    <scope>NUCLEOTIDE SEQUENCE</scope>
    <source>
        <strain evidence="3 4">NB05-1H</strain>
        <strain evidence="2">NRRL_B-16521</strain>
    </source>
</reference>
<dbReference type="InterPro" id="IPR003959">
    <property type="entry name" value="ATPase_AAA_core"/>
</dbReference>
<dbReference type="Gene3D" id="3.40.50.300">
    <property type="entry name" value="P-loop containing nucleotide triphosphate hydrolases"/>
    <property type="match status" value="1"/>
</dbReference>
<dbReference type="Pfam" id="PF13476">
    <property type="entry name" value="AAA_23"/>
    <property type="match status" value="1"/>
</dbReference>
<dbReference type="GO" id="GO:0016887">
    <property type="term" value="F:ATP hydrolysis activity"/>
    <property type="evidence" value="ECO:0007669"/>
    <property type="project" value="InterPro"/>
</dbReference>